<evidence type="ECO:0008006" key="3">
    <source>
        <dbReference type="Google" id="ProtNLM"/>
    </source>
</evidence>
<comment type="caution">
    <text evidence="1">The sequence shown here is derived from an EMBL/GenBank/DDBJ whole genome shotgun (WGS) entry which is preliminary data.</text>
</comment>
<sequence length="118" mass="13023">MSLTLAKSAAAYGLLLRSGKCKQMWIFSRPSTRIRVDGQPIELVDNFCYLGCMLKNDGSYERDIQQRCAEANSAFNSLTKYLQLTPFANGVKLRVYLSAIRPIMIGDFGSACDGDGKA</sequence>
<proteinExistence type="predicted"/>
<gene>
    <name evidence="1" type="primary">Necator_chrII.g8064</name>
    <name evidence="1" type="ORF">RB195_020270</name>
</gene>
<reference evidence="1 2" key="1">
    <citation type="submission" date="2023-08" db="EMBL/GenBank/DDBJ databases">
        <title>A Necator americanus chromosomal reference genome.</title>
        <authorList>
            <person name="Ilik V."/>
            <person name="Petrzelkova K.J."/>
            <person name="Pardy F."/>
            <person name="Fuh T."/>
            <person name="Niatou-Singa F.S."/>
            <person name="Gouil Q."/>
            <person name="Baker L."/>
            <person name="Ritchie M.E."/>
            <person name="Jex A.R."/>
            <person name="Gazzola D."/>
            <person name="Li H."/>
            <person name="Toshio Fujiwara R."/>
            <person name="Zhan B."/>
            <person name="Aroian R.V."/>
            <person name="Pafco B."/>
            <person name="Schwarz E.M."/>
        </authorList>
    </citation>
    <scope>NUCLEOTIDE SEQUENCE [LARGE SCALE GENOMIC DNA]</scope>
    <source>
        <strain evidence="1 2">Aroian</strain>
        <tissue evidence="1">Whole animal</tissue>
    </source>
</reference>
<organism evidence="1 2">
    <name type="scientific">Necator americanus</name>
    <name type="common">Human hookworm</name>
    <dbReference type="NCBI Taxonomy" id="51031"/>
    <lineage>
        <taxon>Eukaryota</taxon>
        <taxon>Metazoa</taxon>
        <taxon>Ecdysozoa</taxon>
        <taxon>Nematoda</taxon>
        <taxon>Chromadorea</taxon>
        <taxon>Rhabditida</taxon>
        <taxon>Rhabditina</taxon>
        <taxon>Rhabditomorpha</taxon>
        <taxon>Strongyloidea</taxon>
        <taxon>Ancylostomatidae</taxon>
        <taxon>Bunostominae</taxon>
        <taxon>Necator</taxon>
    </lineage>
</organism>
<accession>A0ABR1CKD2</accession>
<evidence type="ECO:0000313" key="2">
    <source>
        <dbReference type="Proteomes" id="UP001303046"/>
    </source>
</evidence>
<dbReference type="EMBL" id="JAVFWL010000002">
    <property type="protein sequence ID" value="KAK6738063.1"/>
    <property type="molecule type" value="Genomic_DNA"/>
</dbReference>
<name>A0ABR1CKD2_NECAM</name>
<evidence type="ECO:0000313" key="1">
    <source>
        <dbReference type="EMBL" id="KAK6738063.1"/>
    </source>
</evidence>
<keyword evidence="2" id="KW-1185">Reference proteome</keyword>
<protein>
    <recommendedName>
        <fullName evidence="3">Reverse transcriptase domain-containing protein</fullName>
    </recommendedName>
</protein>
<dbReference type="Proteomes" id="UP001303046">
    <property type="component" value="Unassembled WGS sequence"/>
</dbReference>